<dbReference type="EMBL" id="JARIHO010000130">
    <property type="protein sequence ID" value="KAJ7301670.1"/>
    <property type="molecule type" value="Genomic_DNA"/>
</dbReference>
<protein>
    <submittedName>
        <fullName evidence="2">Uncharacterized protein</fullName>
    </submittedName>
</protein>
<keyword evidence="3" id="KW-1185">Reference proteome</keyword>
<comment type="caution">
    <text evidence="2">The sequence shown here is derived from an EMBL/GenBank/DDBJ whole genome shotgun (WGS) entry which is preliminary data.</text>
</comment>
<evidence type="ECO:0000313" key="3">
    <source>
        <dbReference type="Proteomes" id="UP001218218"/>
    </source>
</evidence>
<reference evidence="2" key="1">
    <citation type="submission" date="2023-03" db="EMBL/GenBank/DDBJ databases">
        <title>Massive genome expansion in bonnet fungi (Mycena s.s.) driven by repeated elements and novel gene families across ecological guilds.</title>
        <authorList>
            <consortium name="Lawrence Berkeley National Laboratory"/>
            <person name="Harder C.B."/>
            <person name="Miyauchi S."/>
            <person name="Viragh M."/>
            <person name="Kuo A."/>
            <person name="Thoen E."/>
            <person name="Andreopoulos B."/>
            <person name="Lu D."/>
            <person name="Skrede I."/>
            <person name="Drula E."/>
            <person name="Henrissat B."/>
            <person name="Morin E."/>
            <person name="Kohler A."/>
            <person name="Barry K."/>
            <person name="LaButti K."/>
            <person name="Morin E."/>
            <person name="Salamov A."/>
            <person name="Lipzen A."/>
            <person name="Mereny Z."/>
            <person name="Hegedus B."/>
            <person name="Baldrian P."/>
            <person name="Stursova M."/>
            <person name="Weitz H."/>
            <person name="Taylor A."/>
            <person name="Grigoriev I.V."/>
            <person name="Nagy L.G."/>
            <person name="Martin F."/>
            <person name="Kauserud H."/>
        </authorList>
    </citation>
    <scope>NUCLEOTIDE SEQUENCE</scope>
    <source>
        <strain evidence="2">CBHHK002</strain>
    </source>
</reference>
<feature type="region of interest" description="Disordered" evidence="1">
    <location>
        <begin position="77"/>
        <end position="104"/>
    </location>
</feature>
<sequence length="469" mass="51454">MVGLTGSHTESSCPLSLLDFPMELDTPSTGPSQVAIAQSAPSPQTSPGQMFDNASDFGVHGSHFMTVQGNVNIHPTVPHPTTISAQQASPTVPNTASPQSPVYSESGNYCSQLLRQNRGFPLYTPGPQALPEEYRSRGVAIGDVGRVTPEGSFDFFFNIYLPANHPINANIPEDFVPLPPYDPIDVSHHAYDPGNYVCSPSINEINRDLPEFPGGEFAFNCWGPSGAVLALPHGSHLEKLQNLEGMRRYAAKHAESWYKYVNETRGRGLVNGNLYLVTGWEKAESWGMASFHDVLLQNEFLLMFRPTADTDNRYRYRWQGPYCRRKQADSLLVGGTPLNQTTFIHAFAISVCEGIWGKLFGVEICQPVDSSTFQVNSGRGFIPYGSEGSSFGLLSFLFGGSAGPAPGDGIVVDAFPTAKILHPSQIIHERLLREAPQATVVITHDDDWRDVFRDVRFISLYLSSSLLNI</sequence>
<evidence type="ECO:0000256" key="1">
    <source>
        <dbReference type="SAM" id="MobiDB-lite"/>
    </source>
</evidence>
<organism evidence="2 3">
    <name type="scientific">Mycena albidolilacea</name>
    <dbReference type="NCBI Taxonomy" id="1033008"/>
    <lineage>
        <taxon>Eukaryota</taxon>
        <taxon>Fungi</taxon>
        <taxon>Dikarya</taxon>
        <taxon>Basidiomycota</taxon>
        <taxon>Agaricomycotina</taxon>
        <taxon>Agaricomycetes</taxon>
        <taxon>Agaricomycetidae</taxon>
        <taxon>Agaricales</taxon>
        <taxon>Marasmiineae</taxon>
        <taxon>Mycenaceae</taxon>
        <taxon>Mycena</taxon>
    </lineage>
</organism>
<accession>A0AAD6YYS8</accession>
<gene>
    <name evidence="2" type="ORF">DFH08DRAFT_101887</name>
</gene>
<name>A0AAD6YYS8_9AGAR</name>
<feature type="compositionally biased region" description="Polar residues" evidence="1">
    <location>
        <begin position="26"/>
        <end position="48"/>
    </location>
</feature>
<proteinExistence type="predicted"/>
<evidence type="ECO:0000313" key="2">
    <source>
        <dbReference type="EMBL" id="KAJ7301670.1"/>
    </source>
</evidence>
<feature type="region of interest" description="Disordered" evidence="1">
    <location>
        <begin position="19"/>
        <end position="55"/>
    </location>
</feature>
<dbReference type="Proteomes" id="UP001218218">
    <property type="component" value="Unassembled WGS sequence"/>
</dbReference>
<dbReference type="AlphaFoldDB" id="A0AAD6YYS8"/>